<evidence type="ECO:0000313" key="3">
    <source>
        <dbReference type="EMBL" id="SHI92982.1"/>
    </source>
</evidence>
<dbReference type="Proteomes" id="UP000184512">
    <property type="component" value="Unassembled WGS sequence"/>
</dbReference>
<comment type="similarity">
    <text evidence="1">Belongs to the enoyl-CoA hydratase/isomerase family.</text>
</comment>
<feature type="domain" description="MaoC-like" evidence="2">
    <location>
        <begin position="187"/>
        <end position="262"/>
    </location>
</feature>
<dbReference type="Pfam" id="PF01575">
    <property type="entry name" value="MaoC_dehydratas"/>
    <property type="match status" value="1"/>
</dbReference>
<dbReference type="GO" id="GO:0006633">
    <property type="term" value="P:fatty acid biosynthetic process"/>
    <property type="evidence" value="ECO:0007669"/>
    <property type="project" value="InterPro"/>
</dbReference>
<reference evidence="3 4" key="1">
    <citation type="submission" date="2016-11" db="EMBL/GenBank/DDBJ databases">
        <authorList>
            <person name="Jaros S."/>
            <person name="Januszkiewicz K."/>
            <person name="Wedrychowicz H."/>
        </authorList>
    </citation>
    <scope>NUCLEOTIDE SEQUENCE [LARGE SCALE GENOMIC DNA]</scope>
    <source>
        <strain evidence="3 4">DSM 12906</strain>
    </source>
</reference>
<accession>A0A1M6F5P7</accession>
<gene>
    <name evidence="3" type="ORF">SAMN02745244_01352</name>
</gene>
<sequence>MGRDVRSLSAPPDTSKLLLKGLTGSIRKRGGTVSALPERSYLLLDQRQDLARLAAYDAVCGFTLRDEVAPTWLHVLTFPLQAALMAEDDFPFSLAGLVHVSNQMTLHRPVSVGEVLRLRVWAENLQPHAKGAAFDMRGEIHVGDELVWEGSSNYLASGVKMAGEPVKAERLVAPGVEPSQLWRLPANQGRRYAAVSGDANPIHLSPVTARLFGFPRPIIHGMWTHARALAAFGGRLPSAYRVSVQFAKPILLPGKVGFVSEPRGDGWGFAVVNREGKPHLVGELVAGAESA</sequence>
<dbReference type="STRING" id="1123357.SAMN02745244_01352"/>
<dbReference type="SUPFAM" id="SSF54637">
    <property type="entry name" value="Thioesterase/thiol ester dehydrase-isomerase"/>
    <property type="match status" value="2"/>
</dbReference>
<dbReference type="GO" id="GO:0005835">
    <property type="term" value="C:fatty acid synthase complex"/>
    <property type="evidence" value="ECO:0007669"/>
    <property type="project" value="InterPro"/>
</dbReference>
<dbReference type="Gene3D" id="3.10.129.10">
    <property type="entry name" value="Hotdog Thioesterase"/>
    <property type="match status" value="1"/>
</dbReference>
<organism evidence="3 4">
    <name type="scientific">Tessaracoccus bendigoensis DSM 12906</name>
    <dbReference type="NCBI Taxonomy" id="1123357"/>
    <lineage>
        <taxon>Bacteria</taxon>
        <taxon>Bacillati</taxon>
        <taxon>Actinomycetota</taxon>
        <taxon>Actinomycetes</taxon>
        <taxon>Propionibacteriales</taxon>
        <taxon>Propionibacteriaceae</taxon>
        <taxon>Tessaracoccus</taxon>
    </lineage>
</organism>
<dbReference type="OrthoDB" id="9774179at2"/>
<dbReference type="InterPro" id="IPR029069">
    <property type="entry name" value="HotDog_dom_sf"/>
</dbReference>
<dbReference type="AlphaFoldDB" id="A0A1M6F5P7"/>
<dbReference type="GO" id="GO:0004312">
    <property type="term" value="F:fatty acid synthase activity"/>
    <property type="evidence" value="ECO:0007669"/>
    <property type="project" value="InterPro"/>
</dbReference>
<evidence type="ECO:0000313" key="4">
    <source>
        <dbReference type="Proteomes" id="UP000184512"/>
    </source>
</evidence>
<dbReference type="PRINTS" id="PR01483">
    <property type="entry name" value="FASYNTHASE"/>
</dbReference>
<dbReference type="RefSeq" id="WP_073186778.1">
    <property type="nucleotide sequence ID" value="NZ_FQZG01000020.1"/>
</dbReference>
<dbReference type="InterPro" id="IPR002539">
    <property type="entry name" value="MaoC-like_dom"/>
</dbReference>
<protein>
    <submittedName>
        <fullName evidence="3">Acyl dehydratase</fullName>
    </submittedName>
</protein>
<dbReference type="PANTHER" id="PTHR43841">
    <property type="entry name" value="3-HYDROXYACYL-THIOESTER DEHYDRATASE HTDX-RELATED"/>
    <property type="match status" value="1"/>
</dbReference>
<dbReference type="InterPro" id="IPR003965">
    <property type="entry name" value="Fatty_acid_synthase"/>
</dbReference>
<proteinExistence type="inferred from homology"/>
<evidence type="ECO:0000259" key="2">
    <source>
        <dbReference type="Pfam" id="PF01575"/>
    </source>
</evidence>
<dbReference type="EMBL" id="FQZG01000020">
    <property type="protein sequence ID" value="SHI92982.1"/>
    <property type="molecule type" value="Genomic_DNA"/>
</dbReference>
<dbReference type="PANTHER" id="PTHR43841:SF1">
    <property type="entry name" value="3-HYDROXYACYL-THIOESTER DEHYDRATASE X"/>
    <property type="match status" value="1"/>
</dbReference>
<keyword evidence="4" id="KW-1185">Reference proteome</keyword>
<name>A0A1M6F5P7_9ACTN</name>
<evidence type="ECO:0000256" key="1">
    <source>
        <dbReference type="ARBA" id="ARBA00005254"/>
    </source>
</evidence>